<feature type="compositionally biased region" description="Basic and acidic residues" evidence="1">
    <location>
        <begin position="255"/>
        <end position="275"/>
    </location>
</feature>
<sequence>MTQPNSKIQGRFYPLQHEEWLKACRELTPAQRDVLYYIRTIDPYNQGIDINAAEVARQLSAPERIVHRQTVSRALKELDAKGFIDLELLQVRTKVKPKGLWCNDTPEFIEDTDGVMMHPRCDDAPKVYEDTQGVMTHPRCDDAPPWIATHHPGSPRTTMDHDAPCAIATHHVEAESLVERGLQNPKINKNYLDFIKTLSEDERANFLEFSEEKTKNLSQPVNDIEAWLAHKSKAGRNRWEVYYEKYLASKQVQAKKTETKNARDEFRRELEERQRQAQRAWEESQNQNLTKNTGGAT</sequence>
<organism evidence="2 3">
    <name type="scientific">Nostoc flagelliforme FACHB-838</name>
    <dbReference type="NCBI Taxonomy" id="2692904"/>
    <lineage>
        <taxon>Bacteria</taxon>
        <taxon>Bacillati</taxon>
        <taxon>Cyanobacteriota</taxon>
        <taxon>Cyanophyceae</taxon>
        <taxon>Nostocales</taxon>
        <taxon>Nostocaceae</taxon>
        <taxon>Nostoc</taxon>
    </lineage>
</organism>
<name>A0ABR8DVV6_9NOSO</name>
<gene>
    <name evidence="2" type="ORF">H6G97_28505</name>
</gene>
<feature type="compositionally biased region" description="Polar residues" evidence="1">
    <location>
        <begin position="284"/>
        <end position="297"/>
    </location>
</feature>
<dbReference type="InterPro" id="IPR036390">
    <property type="entry name" value="WH_DNA-bd_sf"/>
</dbReference>
<comment type="caution">
    <text evidence="2">The sequence shown here is derived from an EMBL/GenBank/DDBJ whole genome shotgun (WGS) entry which is preliminary data.</text>
</comment>
<accession>A0ABR8DVV6</accession>
<dbReference type="SUPFAM" id="SSF46785">
    <property type="entry name" value="Winged helix' DNA-binding domain"/>
    <property type="match status" value="1"/>
</dbReference>
<evidence type="ECO:0000313" key="3">
    <source>
        <dbReference type="Proteomes" id="UP000623440"/>
    </source>
</evidence>
<reference evidence="2 3" key="1">
    <citation type="journal article" date="2020" name="ISME J.">
        <title>Comparative genomics reveals insights into cyanobacterial evolution and habitat adaptation.</title>
        <authorList>
            <person name="Chen M.Y."/>
            <person name="Teng W.K."/>
            <person name="Zhao L."/>
            <person name="Hu C.X."/>
            <person name="Zhou Y.K."/>
            <person name="Han B.P."/>
            <person name="Song L.R."/>
            <person name="Shu W.S."/>
        </authorList>
    </citation>
    <scope>NUCLEOTIDE SEQUENCE [LARGE SCALE GENOMIC DNA]</scope>
    <source>
        <strain evidence="2 3">FACHB-838</strain>
    </source>
</reference>
<evidence type="ECO:0000256" key="1">
    <source>
        <dbReference type="SAM" id="MobiDB-lite"/>
    </source>
</evidence>
<proteinExistence type="predicted"/>
<dbReference type="EMBL" id="JACJSI010000090">
    <property type="protein sequence ID" value="MBD2533298.1"/>
    <property type="molecule type" value="Genomic_DNA"/>
</dbReference>
<feature type="region of interest" description="Disordered" evidence="1">
    <location>
        <begin position="254"/>
        <end position="297"/>
    </location>
</feature>
<dbReference type="Proteomes" id="UP000623440">
    <property type="component" value="Unassembled WGS sequence"/>
</dbReference>
<protein>
    <submittedName>
        <fullName evidence="2">MarR family transcriptional regulator</fullName>
    </submittedName>
</protein>
<dbReference type="RefSeq" id="WP_190943879.1">
    <property type="nucleotide sequence ID" value="NZ_JACJSI010000090.1"/>
</dbReference>
<keyword evidence="3" id="KW-1185">Reference proteome</keyword>
<evidence type="ECO:0000313" key="2">
    <source>
        <dbReference type="EMBL" id="MBD2533298.1"/>
    </source>
</evidence>